<evidence type="ECO:0000313" key="11">
    <source>
        <dbReference type="EMBL" id="MDO7787020.1"/>
    </source>
</evidence>
<feature type="transmembrane region" description="Helical" evidence="9">
    <location>
        <begin position="192"/>
        <end position="211"/>
    </location>
</feature>
<evidence type="ECO:0000256" key="4">
    <source>
        <dbReference type="ARBA" id="ARBA00022475"/>
    </source>
</evidence>
<accession>A0AAW7ZE10</accession>
<organism evidence="11 12">
    <name type="scientific">Desulforamulus aquiferis</name>
    <dbReference type="NCBI Taxonomy" id="1397668"/>
    <lineage>
        <taxon>Bacteria</taxon>
        <taxon>Bacillati</taxon>
        <taxon>Bacillota</taxon>
        <taxon>Clostridia</taxon>
        <taxon>Eubacteriales</taxon>
        <taxon>Peptococcaceae</taxon>
        <taxon>Desulforamulus</taxon>
    </lineage>
</organism>
<dbReference type="InterPro" id="IPR038770">
    <property type="entry name" value="Na+/solute_symporter_sf"/>
</dbReference>
<dbReference type="Gene3D" id="3.30.70.1450">
    <property type="entry name" value="Regulator of K+ conductance, C-terminal domain"/>
    <property type="match status" value="1"/>
</dbReference>
<feature type="transmembrane region" description="Helical" evidence="9">
    <location>
        <begin position="307"/>
        <end position="326"/>
    </location>
</feature>
<evidence type="ECO:0000256" key="3">
    <source>
        <dbReference type="ARBA" id="ARBA00022449"/>
    </source>
</evidence>
<feature type="transmembrane region" description="Helical" evidence="9">
    <location>
        <begin position="6"/>
        <end position="25"/>
    </location>
</feature>
<dbReference type="InterPro" id="IPR036721">
    <property type="entry name" value="RCK_C_sf"/>
</dbReference>
<keyword evidence="2" id="KW-0813">Transport</keyword>
<dbReference type="Pfam" id="PF00999">
    <property type="entry name" value="Na_H_Exchanger"/>
    <property type="match status" value="1"/>
</dbReference>
<feature type="transmembrane region" description="Helical" evidence="9">
    <location>
        <begin position="125"/>
        <end position="145"/>
    </location>
</feature>
<dbReference type="Pfam" id="PF02080">
    <property type="entry name" value="TrkA_C"/>
    <property type="match status" value="1"/>
</dbReference>
<feature type="transmembrane region" description="Helical" evidence="9">
    <location>
        <begin position="63"/>
        <end position="80"/>
    </location>
</feature>
<reference evidence="11" key="2">
    <citation type="submission" date="2023-03" db="EMBL/GenBank/DDBJ databases">
        <authorList>
            <person name="Zhang Z."/>
        </authorList>
    </citation>
    <scope>NUCLEOTIDE SEQUENCE</scope>
    <source>
        <strain evidence="11">DSA</strain>
    </source>
</reference>
<dbReference type="Proteomes" id="UP001172911">
    <property type="component" value="Unassembled WGS sequence"/>
</dbReference>
<evidence type="ECO:0000256" key="1">
    <source>
        <dbReference type="ARBA" id="ARBA00004651"/>
    </source>
</evidence>
<dbReference type="InterPro" id="IPR006153">
    <property type="entry name" value="Cation/H_exchanger_TM"/>
</dbReference>
<comment type="subcellular location">
    <subcellularLocation>
        <location evidence="1">Cell membrane</location>
        <topology evidence="1">Multi-pass membrane protein</topology>
    </subcellularLocation>
</comment>
<dbReference type="GO" id="GO:0015297">
    <property type="term" value="F:antiporter activity"/>
    <property type="evidence" value="ECO:0007669"/>
    <property type="project" value="UniProtKB-KW"/>
</dbReference>
<keyword evidence="7" id="KW-0406">Ion transport</keyword>
<keyword evidence="4" id="KW-1003">Cell membrane</keyword>
<sequence length="488" mass="52293">MTSPVVTTDYFVLLVALFLIVGVLATKFSTRMGVPALILFILVGMITGSDGLGIIYFDNVKQAQIIGILALVIILFEGGLHTKWSTVKPVAIPSISLATVGVLITSTVVAVAAKVILGVTWFEGFVFGAIVGSTDAAAVFAVLKGQNIRERLAATLEAESGTNDPMAVFLTISFINLISIDAVNYYTLIGSFFWQMIVGLIMGLVIGKLALKAINGINLESSGLYPVFAVSLALLTYSVTALIGASGFLAVYVAAMLIGNSELTYQSSIFKFNEGFAWMMQILMFMLLGLLTFPAQLFTGEVVLKGLMLSVILILIARPAAVFISLIKMGFDFKEKIFLSWAGLRGAVPIVLATFPMIAGLENSQLFFNVVFFVVLTSALIQGSTITTVAAKLNLLGPRKVEPPHSLELVSIGKANAEIVECEADEKMSITGKNLEQITFPKDVLVTAIVRGGELITPSGQTTIAPDDILYILVSRDSKKELKKLLKV</sequence>
<feature type="transmembrane region" description="Helical" evidence="9">
    <location>
        <begin position="277"/>
        <end position="295"/>
    </location>
</feature>
<evidence type="ECO:0000256" key="2">
    <source>
        <dbReference type="ARBA" id="ARBA00022448"/>
    </source>
</evidence>
<keyword evidence="3" id="KW-0050">Antiport</keyword>
<evidence type="ECO:0000256" key="9">
    <source>
        <dbReference type="SAM" id="Phobius"/>
    </source>
</evidence>
<keyword evidence="5 9" id="KW-0812">Transmembrane</keyword>
<feature type="transmembrane region" description="Helical" evidence="9">
    <location>
        <begin position="92"/>
        <end position="113"/>
    </location>
</feature>
<evidence type="ECO:0000313" key="12">
    <source>
        <dbReference type="Proteomes" id="UP001172911"/>
    </source>
</evidence>
<dbReference type="GO" id="GO:0008324">
    <property type="term" value="F:monoatomic cation transmembrane transporter activity"/>
    <property type="evidence" value="ECO:0007669"/>
    <property type="project" value="InterPro"/>
</dbReference>
<reference evidence="11" key="1">
    <citation type="journal article" date="2023" name="J. Hazard. Mater.">
        <title>Anaerobic biodegradation of pyrene and benzo[a]pyrene by a new sulfate-reducing Desulforamulus aquiferis strain DSA.</title>
        <authorList>
            <person name="Zhang Z."/>
            <person name="Sun J."/>
            <person name="Gong X."/>
            <person name="Wang C."/>
            <person name="Wang H."/>
        </authorList>
    </citation>
    <scope>NUCLEOTIDE SEQUENCE</scope>
    <source>
        <strain evidence="11">DSA</strain>
    </source>
</reference>
<dbReference type="NCBIfam" id="NF003716">
    <property type="entry name" value="PRK05326.1-3"/>
    <property type="match status" value="1"/>
</dbReference>
<dbReference type="PROSITE" id="PS51202">
    <property type="entry name" value="RCK_C"/>
    <property type="match status" value="1"/>
</dbReference>
<dbReference type="RefSeq" id="WP_304542130.1">
    <property type="nucleotide sequence ID" value="NZ_JARPTC010000009.1"/>
</dbReference>
<keyword evidence="8 9" id="KW-0472">Membrane</keyword>
<dbReference type="GO" id="GO:0006813">
    <property type="term" value="P:potassium ion transport"/>
    <property type="evidence" value="ECO:0007669"/>
    <property type="project" value="InterPro"/>
</dbReference>
<proteinExistence type="predicted"/>
<feature type="transmembrane region" description="Helical" evidence="9">
    <location>
        <begin position="366"/>
        <end position="391"/>
    </location>
</feature>
<evidence type="ECO:0000256" key="6">
    <source>
        <dbReference type="ARBA" id="ARBA00022989"/>
    </source>
</evidence>
<protein>
    <submittedName>
        <fullName evidence="11">Potassium/proton antiporter</fullName>
    </submittedName>
</protein>
<evidence type="ECO:0000256" key="7">
    <source>
        <dbReference type="ARBA" id="ARBA00023065"/>
    </source>
</evidence>
<dbReference type="PANTHER" id="PTHR32507">
    <property type="entry name" value="NA(+)/H(+) ANTIPORTER 1"/>
    <property type="match status" value="1"/>
</dbReference>
<dbReference type="NCBIfam" id="NF003715">
    <property type="entry name" value="PRK05326.1-2"/>
    <property type="match status" value="1"/>
</dbReference>
<dbReference type="GO" id="GO:1902600">
    <property type="term" value="P:proton transmembrane transport"/>
    <property type="evidence" value="ECO:0007669"/>
    <property type="project" value="InterPro"/>
</dbReference>
<dbReference type="GO" id="GO:0005886">
    <property type="term" value="C:plasma membrane"/>
    <property type="evidence" value="ECO:0007669"/>
    <property type="project" value="UniProtKB-SubCell"/>
</dbReference>
<dbReference type="PANTHER" id="PTHR32507:SF7">
    <property type="entry name" value="K(+)_H(+) ANTIPORTER NHAP2"/>
    <property type="match status" value="1"/>
</dbReference>
<evidence type="ECO:0000259" key="10">
    <source>
        <dbReference type="PROSITE" id="PS51202"/>
    </source>
</evidence>
<comment type="caution">
    <text evidence="11">The sequence shown here is derived from an EMBL/GenBank/DDBJ whole genome shotgun (WGS) entry which is preliminary data.</text>
</comment>
<evidence type="ECO:0000256" key="8">
    <source>
        <dbReference type="ARBA" id="ARBA00023136"/>
    </source>
</evidence>
<feature type="transmembrane region" description="Helical" evidence="9">
    <location>
        <begin position="338"/>
        <end position="360"/>
    </location>
</feature>
<dbReference type="Gene3D" id="1.20.1530.20">
    <property type="match status" value="1"/>
</dbReference>
<gene>
    <name evidence="11" type="ORF">P6N53_07305</name>
</gene>
<name>A0AAW7ZE10_9FIRM</name>
<evidence type="ECO:0000256" key="5">
    <source>
        <dbReference type="ARBA" id="ARBA00022692"/>
    </source>
</evidence>
<dbReference type="EMBL" id="JARPTC010000009">
    <property type="protein sequence ID" value="MDO7787020.1"/>
    <property type="molecule type" value="Genomic_DNA"/>
</dbReference>
<feature type="domain" description="RCK C-terminal" evidence="10">
    <location>
        <begin position="407"/>
        <end position="488"/>
    </location>
</feature>
<keyword evidence="6 9" id="KW-1133">Transmembrane helix</keyword>
<dbReference type="SUPFAM" id="SSF116726">
    <property type="entry name" value="TrkA C-terminal domain-like"/>
    <property type="match status" value="1"/>
</dbReference>
<dbReference type="AlphaFoldDB" id="A0AAW7ZE10"/>
<feature type="transmembrane region" description="Helical" evidence="9">
    <location>
        <begin position="37"/>
        <end position="57"/>
    </location>
</feature>
<keyword evidence="12" id="KW-1185">Reference proteome</keyword>
<dbReference type="InterPro" id="IPR006037">
    <property type="entry name" value="RCK_C"/>
</dbReference>